<gene>
    <name evidence="1" type="ordered locus">Mboo_0574</name>
</gene>
<proteinExistence type="predicted"/>
<dbReference type="STRING" id="456442.Mboo_0574"/>
<reference evidence="2" key="1">
    <citation type="journal article" date="2015" name="Microbiology">
        <title>Genome of Methanoregula boonei 6A8 reveals adaptations to oligotrophic peatland environments.</title>
        <authorList>
            <person name="Braeuer S."/>
            <person name="Cadillo-Quiroz H."/>
            <person name="Kyrpides N."/>
            <person name="Woyke T."/>
            <person name="Goodwin L."/>
            <person name="Detter C."/>
            <person name="Podell S."/>
            <person name="Yavitt J.B."/>
            <person name="Zinder S.H."/>
        </authorList>
    </citation>
    <scope>NUCLEOTIDE SEQUENCE [LARGE SCALE GENOMIC DNA]</scope>
    <source>
        <strain evidence="2">DSM 21154 / JCM 14090 / 6A8</strain>
    </source>
</reference>
<sequence length="167" mass="18184">MADFVQNHSVKCAIRMLAGPIPDIGVLNAIVQSVIVHNPFGCSAYMTRNGHQAPVKKVRETYTARIAYRDSTAKTVGVASETYNTVAGFNDGVVALLANTANTAAHKGNPVRTPDADSYSATLRCHDPTGEIYYVNLSRRQVTLSSYEDERIRTRIENWADSVPALG</sequence>
<dbReference type="Proteomes" id="UP000002408">
    <property type="component" value="Chromosome"/>
</dbReference>
<dbReference type="HOGENOM" id="CLU_111882_0_0_2"/>
<evidence type="ECO:0000313" key="2">
    <source>
        <dbReference type="Proteomes" id="UP000002408"/>
    </source>
</evidence>
<dbReference type="RefSeq" id="WP_012106113.1">
    <property type="nucleotide sequence ID" value="NC_009712.1"/>
</dbReference>
<accession>A7I5T1</accession>
<dbReference type="eggNOG" id="arCOG06904">
    <property type="taxonomic scope" value="Archaea"/>
</dbReference>
<organism evidence="1 2">
    <name type="scientific">Methanoregula boonei (strain DSM 21154 / JCM 14090 / 6A8)</name>
    <dbReference type="NCBI Taxonomy" id="456442"/>
    <lineage>
        <taxon>Archaea</taxon>
        <taxon>Methanobacteriati</taxon>
        <taxon>Methanobacteriota</taxon>
        <taxon>Stenosarchaea group</taxon>
        <taxon>Methanomicrobia</taxon>
        <taxon>Methanomicrobiales</taxon>
        <taxon>Methanoregulaceae</taxon>
        <taxon>Methanoregula</taxon>
    </lineage>
</organism>
<name>A7I5T1_METB6</name>
<dbReference type="EMBL" id="CP000780">
    <property type="protein sequence ID" value="ABS55092.1"/>
    <property type="molecule type" value="Genomic_DNA"/>
</dbReference>
<dbReference type="OrthoDB" id="117414at2157"/>
<dbReference type="GeneID" id="5411503"/>
<keyword evidence="2" id="KW-1185">Reference proteome</keyword>
<evidence type="ECO:0000313" key="1">
    <source>
        <dbReference type="EMBL" id="ABS55092.1"/>
    </source>
</evidence>
<protein>
    <submittedName>
        <fullName evidence="1">Uncharacterized protein</fullName>
    </submittedName>
</protein>
<dbReference type="KEGG" id="mbn:Mboo_0574"/>
<dbReference type="AlphaFoldDB" id="A7I5T1"/>